<dbReference type="GeneID" id="17320576"/>
<dbReference type="Proteomes" id="UP000012073">
    <property type="component" value="Unassembled WGS sequence"/>
</dbReference>
<dbReference type="EMBL" id="HG001632">
    <property type="protein sequence ID" value="CDF33060.1"/>
    <property type="molecule type" value="Genomic_DNA"/>
</dbReference>
<dbReference type="RefSeq" id="XP_005712863.1">
    <property type="nucleotide sequence ID" value="XM_005712806.1"/>
</dbReference>
<dbReference type="Gramene" id="CDF33060">
    <property type="protein sequence ID" value="CDF33060"/>
    <property type="gene ID" value="CHC_T00001875001"/>
</dbReference>
<sequence length="35" mass="4094">MAWSVRILWVCLTYSGNYQRLNTIGCNRYHNADSS</sequence>
<organism evidence="1 2">
    <name type="scientific">Chondrus crispus</name>
    <name type="common">Carrageen Irish moss</name>
    <name type="synonym">Polymorpha crispa</name>
    <dbReference type="NCBI Taxonomy" id="2769"/>
    <lineage>
        <taxon>Eukaryota</taxon>
        <taxon>Rhodophyta</taxon>
        <taxon>Florideophyceae</taxon>
        <taxon>Rhodymeniophycidae</taxon>
        <taxon>Gigartinales</taxon>
        <taxon>Gigartinaceae</taxon>
        <taxon>Chondrus</taxon>
    </lineage>
</organism>
<protein>
    <submittedName>
        <fullName evidence="1">Uncharacterized protein</fullName>
    </submittedName>
</protein>
<dbReference type="AlphaFoldDB" id="R7Q6H6"/>
<dbReference type="KEGG" id="ccp:CHC_T00001875001"/>
<evidence type="ECO:0000313" key="2">
    <source>
        <dbReference type="Proteomes" id="UP000012073"/>
    </source>
</evidence>
<name>R7Q6H6_CHOCR</name>
<reference evidence="2" key="1">
    <citation type="journal article" date="2013" name="Proc. Natl. Acad. Sci. U.S.A.">
        <title>Genome structure and metabolic features in the red seaweed Chondrus crispus shed light on evolution of the Archaeplastida.</title>
        <authorList>
            <person name="Collen J."/>
            <person name="Porcel B."/>
            <person name="Carre W."/>
            <person name="Ball S.G."/>
            <person name="Chaparro C."/>
            <person name="Tonon T."/>
            <person name="Barbeyron T."/>
            <person name="Michel G."/>
            <person name="Noel B."/>
            <person name="Valentin K."/>
            <person name="Elias M."/>
            <person name="Artiguenave F."/>
            <person name="Arun A."/>
            <person name="Aury J.M."/>
            <person name="Barbosa-Neto J.F."/>
            <person name="Bothwell J.H."/>
            <person name="Bouget F.Y."/>
            <person name="Brillet L."/>
            <person name="Cabello-Hurtado F."/>
            <person name="Capella-Gutierrez S."/>
            <person name="Charrier B."/>
            <person name="Cladiere L."/>
            <person name="Cock J.M."/>
            <person name="Coelho S.M."/>
            <person name="Colleoni C."/>
            <person name="Czjzek M."/>
            <person name="Da Silva C."/>
            <person name="Delage L."/>
            <person name="Denoeud F."/>
            <person name="Deschamps P."/>
            <person name="Dittami S.M."/>
            <person name="Gabaldon T."/>
            <person name="Gachon C.M."/>
            <person name="Groisillier A."/>
            <person name="Herve C."/>
            <person name="Jabbari K."/>
            <person name="Katinka M."/>
            <person name="Kloareg B."/>
            <person name="Kowalczyk N."/>
            <person name="Labadie K."/>
            <person name="Leblanc C."/>
            <person name="Lopez P.J."/>
            <person name="McLachlan D.H."/>
            <person name="Meslet-Cladiere L."/>
            <person name="Moustafa A."/>
            <person name="Nehr Z."/>
            <person name="Nyvall Collen P."/>
            <person name="Panaud O."/>
            <person name="Partensky F."/>
            <person name="Poulain J."/>
            <person name="Rensing S.A."/>
            <person name="Rousvoal S."/>
            <person name="Samson G."/>
            <person name="Symeonidi A."/>
            <person name="Weissenbach J."/>
            <person name="Zambounis A."/>
            <person name="Wincker P."/>
            <person name="Boyen C."/>
        </authorList>
    </citation>
    <scope>NUCLEOTIDE SEQUENCE [LARGE SCALE GENOMIC DNA]</scope>
    <source>
        <strain evidence="2">cv. Stackhouse</strain>
    </source>
</reference>
<gene>
    <name evidence="1" type="ORF">CHC_T00001875001</name>
</gene>
<accession>R7Q6H6</accession>
<keyword evidence="2" id="KW-1185">Reference proteome</keyword>
<evidence type="ECO:0000313" key="1">
    <source>
        <dbReference type="EMBL" id="CDF33060.1"/>
    </source>
</evidence>
<proteinExistence type="predicted"/>